<dbReference type="Proteomes" id="UP000222310">
    <property type="component" value="Unassembled WGS sequence"/>
</dbReference>
<protein>
    <recommendedName>
        <fullName evidence="1">Surface-adhesin protein E-like domain-containing protein</fullName>
    </recommendedName>
</protein>
<dbReference type="InterPro" id="IPR031939">
    <property type="entry name" value="Adhesin_E-like"/>
</dbReference>
<feature type="domain" description="Surface-adhesin protein E-like" evidence="1">
    <location>
        <begin position="26"/>
        <end position="133"/>
    </location>
</feature>
<evidence type="ECO:0000313" key="2">
    <source>
        <dbReference type="EMBL" id="PHK06708.1"/>
    </source>
</evidence>
<organism evidence="2 3">
    <name type="scientific">Nostoc linckia z8</name>
    <dbReference type="NCBI Taxonomy" id="1628746"/>
    <lineage>
        <taxon>Bacteria</taxon>
        <taxon>Bacillati</taxon>
        <taxon>Cyanobacteriota</taxon>
        <taxon>Cyanophyceae</taxon>
        <taxon>Nostocales</taxon>
        <taxon>Nostocaceae</taxon>
        <taxon>Nostoc</taxon>
    </lineage>
</organism>
<comment type="caution">
    <text evidence="2">The sequence shown here is derived from an EMBL/GenBank/DDBJ whole genome shotgun (WGS) entry which is preliminary data.</text>
</comment>
<accession>A0A9Q6END8</accession>
<sequence length="140" mass="16084">MSVIAWSFFSFSAWGQRPQENRFLEVANGQNGDRVYVQLDSIKKRNRYGENKVYFSQITLYGQMQLNKSIKSSSSYTADCNNQTLTLHRYATYDASNKLLFNVYYGTPSTPNPPTQKVATDTVGYASWQYVCKQSNEGRR</sequence>
<gene>
    <name evidence="2" type="ORF">VF08_02935</name>
</gene>
<dbReference type="EMBL" id="LAHD01000005">
    <property type="protein sequence ID" value="PHK06708.1"/>
    <property type="molecule type" value="Genomic_DNA"/>
</dbReference>
<dbReference type="Pfam" id="PF16747">
    <property type="entry name" value="Adhesin_E"/>
    <property type="match status" value="1"/>
</dbReference>
<reference evidence="2 3" key="1">
    <citation type="submission" date="2015-02" db="EMBL/GenBank/DDBJ databases">
        <title>Nostoc linckia genome annotation.</title>
        <authorList>
            <person name="Zhou Z."/>
        </authorList>
    </citation>
    <scope>NUCLEOTIDE SEQUENCE [LARGE SCALE GENOMIC DNA]</scope>
    <source>
        <strain evidence="3">z8</strain>
    </source>
</reference>
<name>A0A9Q6END8_NOSLI</name>
<evidence type="ECO:0000259" key="1">
    <source>
        <dbReference type="Pfam" id="PF16747"/>
    </source>
</evidence>
<evidence type="ECO:0000313" key="3">
    <source>
        <dbReference type="Proteomes" id="UP000222310"/>
    </source>
</evidence>
<proteinExistence type="predicted"/>
<dbReference type="AlphaFoldDB" id="A0A9Q6END8"/>